<evidence type="ECO:0000256" key="1">
    <source>
        <dbReference type="SAM" id="MobiDB-lite"/>
    </source>
</evidence>
<dbReference type="AlphaFoldDB" id="A0A834UGT5"/>
<keyword evidence="3" id="KW-1185">Reference proteome</keyword>
<organism evidence="2 3">
    <name type="scientific">Vespula pensylvanica</name>
    <name type="common">Western yellow jacket</name>
    <name type="synonym">Wasp</name>
    <dbReference type="NCBI Taxonomy" id="30213"/>
    <lineage>
        <taxon>Eukaryota</taxon>
        <taxon>Metazoa</taxon>
        <taxon>Ecdysozoa</taxon>
        <taxon>Arthropoda</taxon>
        <taxon>Hexapoda</taxon>
        <taxon>Insecta</taxon>
        <taxon>Pterygota</taxon>
        <taxon>Neoptera</taxon>
        <taxon>Endopterygota</taxon>
        <taxon>Hymenoptera</taxon>
        <taxon>Apocrita</taxon>
        <taxon>Aculeata</taxon>
        <taxon>Vespoidea</taxon>
        <taxon>Vespidae</taxon>
        <taxon>Vespinae</taxon>
        <taxon>Vespula</taxon>
    </lineage>
</organism>
<proteinExistence type="predicted"/>
<comment type="caution">
    <text evidence="2">The sequence shown here is derived from an EMBL/GenBank/DDBJ whole genome shotgun (WGS) entry which is preliminary data.</text>
</comment>
<accession>A0A834UGT5</accession>
<reference evidence="2" key="1">
    <citation type="journal article" date="2020" name="G3 (Bethesda)">
        <title>High-Quality Assemblies for Three Invasive Social Wasps from the &lt;i&gt;Vespula&lt;/i&gt; Genus.</title>
        <authorList>
            <person name="Harrop T.W.R."/>
            <person name="Guhlin J."/>
            <person name="McLaughlin G.M."/>
            <person name="Permina E."/>
            <person name="Stockwell P."/>
            <person name="Gilligan J."/>
            <person name="Le Lec M.F."/>
            <person name="Gruber M.A.M."/>
            <person name="Quinn O."/>
            <person name="Lovegrove M."/>
            <person name="Duncan E.J."/>
            <person name="Remnant E.J."/>
            <person name="Van Eeckhoven J."/>
            <person name="Graham B."/>
            <person name="Knapp R.A."/>
            <person name="Langford K.W."/>
            <person name="Kronenberg Z."/>
            <person name="Press M.O."/>
            <person name="Eacker S.M."/>
            <person name="Wilson-Rankin E.E."/>
            <person name="Purcell J."/>
            <person name="Lester P.J."/>
            <person name="Dearden P.K."/>
        </authorList>
    </citation>
    <scope>NUCLEOTIDE SEQUENCE</scope>
    <source>
        <strain evidence="2">Volc-1</strain>
    </source>
</reference>
<dbReference type="EMBL" id="JACSDY010000001">
    <property type="protein sequence ID" value="KAF7438437.1"/>
    <property type="molecule type" value="Genomic_DNA"/>
</dbReference>
<protein>
    <submittedName>
        <fullName evidence="2">Uncharacterized protein</fullName>
    </submittedName>
</protein>
<dbReference type="Proteomes" id="UP000600918">
    <property type="component" value="Unassembled WGS sequence"/>
</dbReference>
<name>A0A834UGT5_VESPE</name>
<evidence type="ECO:0000313" key="3">
    <source>
        <dbReference type="Proteomes" id="UP000600918"/>
    </source>
</evidence>
<sequence length="78" mass="9032">MVVESKMHIGSWPNSSSQRLNQERETHSYCEASLYEHQLRVDKAERMSMIHVIVLKTAFKDGTAETSEEVGQFELRYA</sequence>
<gene>
    <name evidence="2" type="ORF">H0235_000828</name>
</gene>
<evidence type="ECO:0000313" key="2">
    <source>
        <dbReference type="EMBL" id="KAF7438437.1"/>
    </source>
</evidence>
<feature type="region of interest" description="Disordered" evidence="1">
    <location>
        <begin position="1"/>
        <end position="20"/>
    </location>
</feature>